<accession>A0A239KKP4</accession>
<proteinExistence type="predicted"/>
<keyword evidence="2" id="KW-1185">Reference proteome</keyword>
<gene>
    <name evidence="1" type="ORF">SAMN05421770_1051</name>
</gene>
<dbReference type="SFLD" id="SFLDG01129">
    <property type="entry name" value="C1.5:_HAD__Beta-PGM__Phosphata"/>
    <property type="match status" value="1"/>
</dbReference>
<dbReference type="InterPro" id="IPR006439">
    <property type="entry name" value="HAD-SF_hydro_IA"/>
</dbReference>
<dbReference type="InterPro" id="IPR023214">
    <property type="entry name" value="HAD_sf"/>
</dbReference>
<dbReference type="EMBL" id="FZOU01000005">
    <property type="protein sequence ID" value="SNT18262.1"/>
    <property type="molecule type" value="Genomic_DNA"/>
</dbReference>
<dbReference type="Proteomes" id="UP000198356">
    <property type="component" value="Unassembled WGS sequence"/>
</dbReference>
<dbReference type="PANTHER" id="PTHR43481:SF4">
    <property type="entry name" value="GLYCEROL-1-PHOSPHATE PHOSPHOHYDROLASE 1-RELATED"/>
    <property type="match status" value="1"/>
</dbReference>
<sequence length="222" mass="23671">MNVSAKGLLFDNDGVIISSIASVNRCWKLWTKHYGIEGWESYVIPHGVRATDIMKSLRSDFGPEQLAEGLRRIEDLEIADVADLQVLPGVRVLLKSLPPERWTIVTSATRRLLVGRLKAADLPLPPRVIVGDEVVNGKPHPEPYIKGAAILGFAPADCIVIEDAPSGVGAGVASGARVLGVLGTHEAHELYAAGASWVVQSLEMVTATLVGDELSLTLAAVL</sequence>
<dbReference type="InterPro" id="IPR051806">
    <property type="entry name" value="HAD-like_SPP"/>
</dbReference>
<dbReference type="Pfam" id="PF13419">
    <property type="entry name" value="HAD_2"/>
    <property type="match status" value="1"/>
</dbReference>
<dbReference type="InterPro" id="IPR041492">
    <property type="entry name" value="HAD_2"/>
</dbReference>
<dbReference type="RefSeq" id="WP_089409321.1">
    <property type="nucleotide sequence ID" value="NZ_FZOU01000005.1"/>
</dbReference>
<dbReference type="PANTHER" id="PTHR43481">
    <property type="entry name" value="FRUCTOSE-1-PHOSPHATE PHOSPHATASE"/>
    <property type="match status" value="1"/>
</dbReference>
<dbReference type="SUPFAM" id="SSF56784">
    <property type="entry name" value="HAD-like"/>
    <property type="match status" value="1"/>
</dbReference>
<evidence type="ECO:0000313" key="2">
    <source>
        <dbReference type="Proteomes" id="UP000198356"/>
    </source>
</evidence>
<dbReference type="OrthoDB" id="9797743at2"/>
<dbReference type="InterPro" id="IPR023198">
    <property type="entry name" value="PGP-like_dom2"/>
</dbReference>
<reference evidence="1 2" key="1">
    <citation type="submission" date="2017-06" db="EMBL/GenBank/DDBJ databases">
        <authorList>
            <person name="Kim H.J."/>
            <person name="Triplett B.A."/>
        </authorList>
    </citation>
    <scope>NUCLEOTIDE SEQUENCE [LARGE SCALE GENOMIC DNA]</scope>
    <source>
        <strain evidence="1 2">DSM 18704</strain>
    </source>
</reference>
<dbReference type="Gene3D" id="1.10.150.240">
    <property type="entry name" value="Putative phosphatase, domain 2"/>
    <property type="match status" value="1"/>
</dbReference>
<dbReference type="Gene3D" id="3.40.50.1000">
    <property type="entry name" value="HAD superfamily/HAD-like"/>
    <property type="match status" value="1"/>
</dbReference>
<dbReference type="SFLD" id="SFLDS00003">
    <property type="entry name" value="Haloacid_Dehalogenase"/>
    <property type="match status" value="1"/>
</dbReference>
<dbReference type="NCBIfam" id="TIGR01509">
    <property type="entry name" value="HAD-SF-IA-v3"/>
    <property type="match status" value="1"/>
</dbReference>
<dbReference type="GO" id="GO:0050308">
    <property type="term" value="F:sugar-phosphatase activity"/>
    <property type="evidence" value="ECO:0007669"/>
    <property type="project" value="TreeGrafter"/>
</dbReference>
<evidence type="ECO:0000313" key="1">
    <source>
        <dbReference type="EMBL" id="SNT18262.1"/>
    </source>
</evidence>
<dbReference type="InterPro" id="IPR036412">
    <property type="entry name" value="HAD-like_sf"/>
</dbReference>
<organism evidence="1 2">
    <name type="scientific">Granulicella rosea</name>
    <dbReference type="NCBI Taxonomy" id="474952"/>
    <lineage>
        <taxon>Bacteria</taxon>
        <taxon>Pseudomonadati</taxon>
        <taxon>Acidobacteriota</taxon>
        <taxon>Terriglobia</taxon>
        <taxon>Terriglobales</taxon>
        <taxon>Acidobacteriaceae</taxon>
        <taxon>Granulicella</taxon>
    </lineage>
</organism>
<name>A0A239KKP4_9BACT</name>
<dbReference type="AlphaFoldDB" id="A0A239KKP4"/>
<protein>
    <submittedName>
        <fullName evidence="1">Sugar-phosphatase</fullName>
    </submittedName>
</protein>